<keyword evidence="8" id="KW-0969">Cilium</keyword>
<evidence type="ECO:0000313" key="13">
    <source>
        <dbReference type="EMBL" id="CAD7241562.1"/>
    </source>
</evidence>
<protein>
    <recommendedName>
        <fullName evidence="12">Dynein heavy chain linker domain-containing protein</fullName>
    </recommendedName>
</protein>
<reference evidence="13" key="1">
    <citation type="submission" date="2020-11" db="EMBL/GenBank/DDBJ databases">
        <authorList>
            <person name="Tran Van P."/>
        </authorList>
    </citation>
    <scope>NUCLEOTIDE SEQUENCE</scope>
</reference>
<evidence type="ECO:0000256" key="3">
    <source>
        <dbReference type="ARBA" id="ARBA00022701"/>
    </source>
</evidence>
<keyword evidence="11" id="KW-0966">Cell projection</keyword>
<dbReference type="Gene3D" id="1.10.287.2620">
    <property type="match status" value="1"/>
</dbReference>
<dbReference type="Pfam" id="PF08393">
    <property type="entry name" value="DHC_N2"/>
    <property type="match status" value="1"/>
</dbReference>
<dbReference type="InterPro" id="IPR026983">
    <property type="entry name" value="DHC"/>
</dbReference>
<keyword evidence="14" id="KW-1185">Reference proteome</keyword>
<evidence type="ECO:0000256" key="1">
    <source>
        <dbReference type="ARBA" id="ARBA00004430"/>
    </source>
</evidence>
<keyword evidence="2" id="KW-0963">Cytoplasm</keyword>
<dbReference type="GO" id="GO:0007018">
    <property type="term" value="P:microtubule-based movement"/>
    <property type="evidence" value="ECO:0007669"/>
    <property type="project" value="InterPro"/>
</dbReference>
<dbReference type="GO" id="GO:0005524">
    <property type="term" value="F:ATP binding"/>
    <property type="evidence" value="ECO:0007669"/>
    <property type="project" value="UniProtKB-KW"/>
</dbReference>
<evidence type="ECO:0000256" key="4">
    <source>
        <dbReference type="ARBA" id="ARBA00022741"/>
    </source>
</evidence>
<evidence type="ECO:0000256" key="6">
    <source>
        <dbReference type="ARBA" id="ARBA00023017"/>
    </source>
</evidence>
<dbReference type="InterPro" id="IPR042222">
    <property type="entry name" value="Dynein_2_N"/>
</dbReference>
<gene>
    <name evidence="13" type="ORF">DSTB1V02_LOCUS1550</name>
</gene>
<keyword evidence="6" id="KW-0243">Dynein</keyword>
<accession>A0A7R8X5V7</accession>
<dbReference type="GO" id="GO:0005930">
    <property type="term" value="C:axoneme"/>
    <property type="evidence" value="ECO:0007669"/>
    <property type="project" value="UniProtKB-SubCell"/>
</dbReference>
<dbReference type="InterPro" id="IPR013602">
    <property type="entry name" value="Dynein_heavy_linker"/>
</dbReference>
<evidence type="ECO:0000256" key="7">
    <source>
        <dbReference type="ARBA" id="ARBA00023054"/>
    </source>
</evidence>
<organism evidence="13">
    <name type="scientific">Darwinula stevensoni</name>
    <dbReference type="NCBI Taxonomy" id="69355"/>
    <lineage>
        <taxon>Eukaryota</taxon>
        <taxon>Metazoa</taxon>
        <taxon>Ecdysozoa</taxon>
        <taxon>Arthropoda</taxon>
        <taxon>Crustacea</taxon>
        <taxon>Oligostraca</taxon>
        <taxon>Ostracoda</taxon>
        <taxon>Podocopa</taxon>
        <taxon>Podocopida</taxon>
        <taxon>Darwinulocopina</taxon>
        <taxon>Darwinuloidea</taxon>
        <taxon>Darwinulidae</taxon>
        <taxon>Darwinula</taxon>
    </lineage>
</organism>
<feature type="domain" description="Dynein heavy chain linker" evidence="12">
    <location>
        <begin position="711"/>
        <end position="918"/>
    </location>
</feature>
<evidence type="ECO:0000256" key="5">
    <source>
        <dbReference type="ARBA" id="ARBA00022840"/>
    </source>
</evidence>
<evidence type="ECO:0000313" key="14">
    <source>
        <dbReference type="Proteomes" id="UP000677054"/>
    </source>
</evidence>
<evidence type="ECO:0000256" key="11">
    <source>
        <dbReference type="ARBA" id="ARBA00023273"/>
    </source>
</evidence>
<keyword evidence="9" id="KW-0505">Motor protein</keyword>
<keyword evidence="4" id="KW-0547">Nucleotide-binding</keyword>
<dbReference type="GO" id="GO:0045505">
    <property type="term" value="F:dynein intermediate chain binding"/>
    <property type="evidence" value="ECO:0007669"/>
    <property type="project" value="InterPro"/>
</dbReference>
<evidence type="ECO:0000256" key="9">
    <source>
        <dbReference type="ARBA" id="ARBA00023175"/>
    </source>
</evidence>
<keyword evidence="7" id="KW-0175">Coiled coil</keyword>
<dbReference type="Gene3D" id="1.20.140.100">
    <property type="entry name" value="Dynein heavy chain, N-terminal domain 2"/>
    <property type="match status" value="1"/>
</dbReference>
<dbReference type="GO" id="GO:0005874">
    <property type="term" value="C:microtubule"/>
    <property type="evidence" value="ECO:0007669"/>
    <property type="project" value="UniProtKB-KW"/>
</dbReference>
<dbReference type="EMBL" id="LR899665">
    <property type="protein sequence ID" value="CAD7241562.1"/>
    <property type="molecule type" value="Genomic_DNA"/>
</dbReference>
<dbReference type="PANTHER" id="PTHR22878:SF66">
    <property type="entry name" value="DYNEIN AXONEMAL HEAVY CHAIN 7"/>
    <property type="match status" value="1"/>
</dbReference>
<evidence type="ECO:0000259" key="12">
    <source>
        <dbReference type="Pfam" id="PF08393"/>
    </source>
</evidence>
<evidence type="ECO:0000256" key="10">
    <source>
        <dbReference type="ARBA" id="ARBA00023212"/>
    </source>
</evidence>
<dbReference type="GO" id="GO:0051959">
    <property type="term" value="F:dynein light intermediate chain binding"/>
    <property type="evidence" value="ECO:0007669"/>
    <property type="project" value="InterPro"/>
</dbReference>
<comment type="subcellular location">
    <subcellularLocation>
        <location evidence="1">Cytoplasm</location>
        <location evidence="1">Cytoskeleton</location>
        <location evidence="1">Cilium axoneme</location>
    </subcellularLocation>
</comment>
<dbReference type="FunFam" id="1.10.287.2620:FF:000002">
    <property type="entry name" value="Dynein heavy chain 2, axonemal"/>
    <property type="match status" value="1"/>
</dbReference>
<evidence type="ECO:0000256" key="2">
    <source>
        <dbReference type="ARBA" id="ARBA00022490"/>
    </source>
</evidence>
<dbReference type="Proteomes" id="UP000677054">
    <property type="component" value="Unassembled WGS sequence"/>
</dbReference>
<dbReference type="OrthoDB" id="6379143at2759"/>
<dbReference type="AlphaFoldDB" id="A0A7R8X5V7"/>
<keyword evidence="3" id="KW-0493">Microtubule</keyword>
<keyword evidence="5" id="KW-0067">ATP-binding</keyword>
<name>A0A7R8X5V7_9CRUS</name>
<dbReference type="PANTHER" id="PTHR22878">
    <property type="entry name" value="DYNEIN HEAVY CHAIN 6, AXONEMAL-LIKE-RELATED"/>
    <property type="match status" value="1"/>
</dbReference>
<evidence type="ECO:0000256" key="8">
    <source>
        <dbReference type="ARBA" id="ARBA00023069"/>
    </source>
</evidence>
<dbReference type="GO" id="GO:0030286">
    <property type="term" value="C:dynein complex"/>
    <property type="evidence" value="ECO:0007669"/>
    <property type="project" value="UniProtKB-KW"/>
</dbReference>
<dbReference type="EMBL" id="CAJPEV010000148">
    <property type="protein sequence ID" value="CAG0881400.1"/>
    <property type="molecule type" value="Genomic_DNA"/>
</dbReference>
<keyword evidence="10" id="KW-0206">Cytoskeleton</keyword>
<sequence>MASSYLWKPWRPGDPLREAYLLPAEEKSSSGATDLLYKHIEAYKAGLKERKKFRASIVEAIVGQERRQAKEGCRPEDPSEKRRRYWAYIQRSISDSQVAPIGQTWIEHILRFVSPRLQRGKDSMKKLLKELQDEYIVSMKKAMVDYTLGGQSLWEEDQATDEEILIKGLLAREKEALGIVPKPWYQSFHRVSKWAQYSLHRTNPCIREVLNTWFREYEDVLLIRVGELGDESGGRTLEEFMEVGKRHIEEAGVHLNDVWIVDVQRACRKARDKRQLPKKQLGMQSFFECLAITMTSLLEKLLKDSLRALASYLSCYSRPNSTRRRHGGFVMSFALVEGQVECMPSFEQLESELLSLFDKMVEVVRRVPRLGASALSNPVSPLDPCLKPTVLDSEVEDCKNAVREEIRRQMQGPIQHLLLYDPFKYLYSGKVRHSALHSVLSDSDSRCLRLIMRDDLQEAKEVEEFISREEFDFEEYVRRVRKYEELSEGISRGFPSSVNLGFFHVRCRELILVLEDIARELKERVLAHLTHQHHSLMEKLCEEYGEVAQRALSTPPNTEDLMELKNYMKHAESFILPRLESQLRASVERMYFLNEHTVFTTSDIRLNNQTIQWTFRIPAVFQEHEAIVEQKRHEYEQALKHRRDRFVEELESYDAQVEELKTYGEIGELPLYLKKARNLSEKLKSAGDRVGSFNKEEKAFGWDTTQYPLREQIVEKLDPFLRLYEASMEFLGKQRGWLDTPAGSHDPPGIEDEVNNTRKTLHKLEKHFTNIRATTQLLQSMKGKIEEFREHLPLIHTLCNPGLRDRHWERVSEIVGYTLEPGHDLTLAKLIDLSLDEYIGKFKAISDSATKEHALEKAMADMIAGWADMQFTLKPYRETGTYVLVGVDDVQLLLDDHIVKTQTTRGSPYVKPFKEQVRCVSSANISPGAQRII</sequence>
<proteinExistence type="predicted"/>